<feature type="transmembrane region" description="Helical" evidence="1">
    <location>
        <begin position="87"/>
        <end position="106"/>
    </location>
</feature>
<keyword evidence="1" id="KW-0812">Transmembrane</keyword>
<protein>
    <submittedName>
        <fullName evidence="2">Uncharacterized protein</fullName>
    </submittedName>
</protein>
<keyword evidence="1" id="KW-1133">Transmembrane helix</keyword>
<dbReference type="Proteomes" id="UP000253061">
    <property type="component" value="Unassembled WGS sequence"/>
</dbReference>
<name>A0A367VFF4_9PROT</name>
<sequence length="139" mass="16519">MANLAIVYRKYFGIKWCVFLRASLVFVLILAIFDVNGYIEVNFMLSFTIAYSVGFLNAIDSFFRWVNFYKKISLSKREEMKLRRDNIYKYPLYLAVSVCFLIFFYISDGFILFSSAVIWIIGNGCSIFWDYLDRRDFDL</sequence>
<evidence type="ECO:0000313" key="3">
    <source>
        <dbReference type="Proteomes" id="UP000253061"/>
    </source>
</evidence>
<evidence type="ECO:0000256" key="1">
    <source>
        <dbReference type="SAM" id="Phobius"/>
    </source>
</evidence>
<dbReference type="EMBL" id="JPWB01000003">
    <property type="protein sequence ID" value="RCK22980.1"/>
    <property type="molecule type" value="Genomic_DNA"/>
</dbReference>
<keyword evidence="1" id="KW-0472">Membrane</keyword>
<reference evidence="2 3" key="1">
    <citation type="submission" date="2014-07" db="EMBL/GenBank/DDBJ databases">
        <title>Draft genome sequence of Thalassospira profundimaris R8-17.</title>
        <authorList>
            <person name="Lai Q."/>
            <person name="Shao Z."/>
        </authorList>
    </citation>
    <scope>NUCLEOTIDE SEQUENCE [LARGE SCALE GENOMIC DNA]</scope>
    <source>
        <strain evidence="2 3">R8-17</strain>
    </source>
</reference>
<feature type="transmembrane region" description="Helical" evidence="1">
    <location>
        <begin position="12"/>
        <end position="33"/>
    </location>
</feature>
<organism evidence="2 3">
    <name type="scientific">Thalassospira profundimaris</name>
    <dbReference type="NCBI Taxonomy" id="502049"/>
    <lineage>
        <taxon>Bacteria</taxon>
        <taxon>Pseudomonadati</taxon>
        <taxon>Pseudomonadota</taxon>
        <taxon>Alphaproteobacteria</taxon>
        <taxon>Rhodospirillales</taxon>
        <taxon>Thalassospiraceae</taxon>
        <taxon>Thalassospira</taxon>
    </lineage>
</organism>
<proteinExistence type="predicted"/>
<comment type="caution">
    <text evidence="2">The sequence shown here is derived from an EMBL/GenBank/DDBJ whole genome shotgun (WGS) entry which is preliminary data.</text>
</comment>
<gene>
    <name evidence="2" type="ORF">TH6_07960</name>
</gene>
<feature type="transmembrane region" description="Helical" evidence="1">
    <location>
        <begin position="45"/>
        <end position="66"/>
    </location>
</feature>
<evidence type="ECO:0000313" key="2">
    <source>
        <dbReference type="EMBL" id="RCK22980.1"/>
    </source>
</evidence>
<dbReference type="AlphaFoldDB" id="A0A367VFF4"/>
<accession>A0A367VFF4</accession>
<feature type="transmembrane region" description="Helical" evidence="1">
    <location>
        <begin position="112"/>
        <end position="132"/>
    </location>
</feature>